<protein>
    <submittedName>
        <fullName evidence="2">Uncharacterized protein</fullName>
    </submittedName>
</protein>
<feature type="region of interest" description="Disordered" evidence="1">
    <location>
        <begin position="43"/>
        <end position="65"/>
    </location>
</feature>
<sequence>MASANVEMYQKLLDRHRREFEDVQAKGDFRVTITMCRHRREQDEFWDRQSDRHSIPTSKSKADPEFTTTETTFQASMNFSPSNPSFREISVKKGTEVISLLSDDDDDEPIALSQENSSFMTKFSCGSYFKAMDVDNPPANQTLEAKPLSILRATSSVATSTVVPQKRSINPNTNKGVGRSNHSTDIAAKSSPPAHRSQQLLTRIMTSREPNMLGTGFAVQPKTTEENPGFPSSPSTTDQPRANRIYTSAKAGNKRRKTIDLDCCTQIPHNVFREHVFDHSAILRRPPKLSRHGLQQQKNEAAFVKDILHDRKTNNYTPGLGMIFGTQNRHSETGNTQGGHIQSLTVVLKYRVKAPPQTPRQKLSNFDFFNKPPSPGGTTHQSNQHQQDRLVASQASSTALDTASNWSPSSSMSSSPRNRTVRVFNLSDDSGNESYSPDKPKAKPLPVRFLKKTKPSQPSLPQTPQSLPTPHSTTPCPTSASKTSFNTHLTSAVVSRLDPSSPSTTVTSARPQLRARRGILPAETITGEYSRDASLNNSQTWVRTSTPRTGRMARVRRQSQLDVGSMEANKNYTTRTTNPSTSTHARQGYMFDQFKGLHPRVKRPHIGPVYEYTDADDEPVLSRFEIVKGVIIDRDYVAIKSDREYREFVNGDEEMEGV</sequence>
<dbReference type="AlphaFoldDB" id="A0A9P9DBJ2"/>
<gene>
    <name evidence="2" type="ORF">B0J11DRAFT_593393</name>
</gene>
<name>A0A9P9DBJ2_9PLEO</name>
<feature type="region of interest" description="Disordered" evidence="1">
    <location>
        <begin position="356"/>
        <end position="419"/>
    </location>
</feature>
<feature type="region of interest" description="Disordered" evidence="1">
    <location>
        <begin position="452"/>
        <end position="483"/>
    </location>
</feature>
<proteinExistence type="predicted"/>
<feature type="compositionally biased region" description="Polar residues" evidence="1">
    <location>
        <begin position="376"/>
        <end position="385"/>
    </location>
</feature>
<feature type="compositionally biased region" description="Polar residues" evidence="1">
    <location>
        <begin position="230"/>
        <end position="240"/>
    </location>
</feature>
<feature type="compositionally biased region" description="Low complexity" evidence="1">
    <location>
        <begin position="404"/>
        <end position="415"/>
    </location>
</feature>
<reference evidence="2" key="1">
    <citation type="journal article" date="2021" name="Nat. Commun.">
        <title>Genetic determinants of endophytism in the Arabidopsis root mycobiome.</title>
        <authorList>
            <person name="Mesny F."/>
            <person name="Miyauchi S."/>
            <person name="Thiergart T."/>
            <person name="Pickel B."/>
            <person name="Atanasova L."/>
            <person name="Karlsson M."/>
            <person name="Huettel B."/>
            <person name="Barry K.W."/>
            <person name="Haridas S."/>
            <person name="Chen C."/>
            <person name="Bauer D."/>
            <person name="Andreopoulos W."/>
            <person name="Pangilinan J."/>
            <person name="LaButti K."/>
            <person name="Riley R."/>
            <person name="Lipzen A."/>
            <person name="Clum A."/>
            <person name="Drula E."/>
            <person name="Henrissat B."/>
            <person name="Kohler A."/>
            <person name="Grigoriev I.V."/>
            <person name="Martin F.M."/>
            <person name="Hacquard S."/>
        </authorList>
    </citation>
    <scope>NUCLEOTIDE SEQUENCE</scope>
    <source>
        <strain evidence="2">MPI-CAGE-CH-0243</strain>
    </source>
</reference>
<dbReference type="EMBL" id="JAGMWT010000015">
    <property type="protein sequence ID" value="KAH7115811.1"/>
    <property type="molecule type" value="Genomic_DNA"/>
</dbReference>
<feature type="compositionally biased region" description="Basic and acidic residues" evidence="1">
    <location>
        <begin position="43"/>
        <end position="64"/>
    </location>
</feature>
<dbReference type="Proteomes" id="UP000700596">
    <property type="component" value="Unassembled WGS sequence"/>
</dbReference>
<feature type="compositionally biased region" description="Low complexity" evidence="1">
    <location>
        <begin position="455"/>
        <end position="481"/>
    </location>
</feature>
<feature type="region of interest" description="Disordered" evidence="1">
    <location>
        <begin position="162"/>
        <end position="243"/>
    </location>
</feature>
<keyword evidence="3" id="KW-1185">Reference proteome</keyword>
<feature type="compositionally biased region" description="Polar residues" evidence="1">
    <location>
        <begin position="196"/>
        <end position="209"/>
    </location>
</feature>
<feature type="region of interest" description="Disordered" evidence="1">
    <location>
        <begin position="427"/>
        <end position="446"/>
    </location>
</feature>
<evidence type="ECO:0000313" key="3">
    <source>
        <dbReference type="Proteomes" id="UP000700596"/>
    </source>
</evidence>
<feature type="compositionally biased region" description="Polar residues" evidence="1">
    <location>
        <begin position="393"/>
        <end position="403"/>
    </location>
</feature>
<comment type="caution">
    <text evidence="2">The sequence shown here is derived from an EMBL/GenBank/DDBJ whole genome shotgun (WGS) entry which is preliminary data.</text>
</comment>
<evidence type="ECO:0000256" key="1">
    <source>
        <dbReference type="SAM" id="MobiDB-lite"/>
    </source>
</evidence>
<feature type="compositionally biased region" description="Polar residues" evidence="1">
    <location>
        <begin position="162"/>
        <end position="184"/>
    </location>
</feature>
<organism evidence="2 3">
    <name type="scientific">Dendryphion nanum</name>
    <dbReference type="NCBI Taxonomy" id="256645"/>
    <lineage>
        <taxon>Eukaryota</taxon>
        <taxon>Fungi</taxon>
        <taxon>Dikarya</taxon>
        <taxon>Ascomycota</taxon>
        <taxon>Pezizomycotina</taxon>
        <taxon>Dothideomycetes</taxon>
        <taxon>Pleosporomycetidae</taxon>
        <taxon>Pleosporales</taxon>
        <taxon>Torulaceae</taxon>
        <taxon>Dendryphion</taxon>
    </lineage>
</organism>
<evidence type="ECO:0000313" key="2">
    <source>
        <dbReference type="EMBL" id="KAH7115811.1"/>
    </source>
</evidence>
<accession>A0A9P9DBJ2</accession>